<accession>A0AAW8DHV0</accession>
<dbReference type="SUPFAM" id="SSF53223">
    <property type="entry name" value="Aminoacid dehydrogenase-like, N-terminal domain"/>
    <property type="match status" value="1"/>
</dbReference>
<dbReference type="Pfam" id="PF21078">
    <property type="entry name" value="GDH_HM3"/>
    <property type="match status" value="1"/>
</dbReference>
<dbReference type="InterPro" id="IPR028971">
    <property type="entry name" value="NAD-GDH_cat"/>
</dbReference>
<dbReference type="Gene3D" id="3.40.50.720">
    <property type="entry name" value="NAD(P)-binding Rossmann-like Domain"/>
    <property type="match status" value="1"/>
</dbReference>
<proteinExistence type="predicted"/>
<dbReference type="RefSeq" id="WP_306959974.1">
    <property type="nucleotide sequence ID" value="NZ_JAUSRG010000002.1"/>
</dbReference>
<feature type="domain" description="NAD-glutamate dehydrogenase ACT2" evidence="4">
    <location>
        <begin position="388"/>
        <end position="483"/>
    </location>
</feature>
<dbReference type="EMBL" id="JAUSTF010000001">
    <property type="protein sequence ID" value="MDQ0179009.1"/>
    <property type="molecule type" value="Genomic_DNA"/>
</dbReference>
<dbReference type="InterPro" id="IPR046346">
    <property type="entry name" value="Aminoacid_DH-like_N_sf"/>
</dbReference>
<dbReference type="InterPro" id="IPR049059">
    <property type="entry name" value="NAD_Glu_DH_HM1"/>
</dbReference>
<dbReference type="InterPro" id="IPR049064">
    <property type="entry name" value="NAD_Glu_DH_ACT3"/>
</dbReference>
<dbReference type="InterPro" id="IPR024727">
    <property type="entry name" value="NAD_Glu_DH_N_ACT1"/>
</dbReference>
<dbReference type="InterPro" id="IPR049058">
    <property type="entry name" value="NAD_Glu_DH_HM2"/>
</dbReference>
<comment type="caution">
    <text evidence="6">The sequence shown here is derived from an EMBL/GenBank/DDBJ whole genome shotgun (WGS) entry which is preliminary data.</text>
</comment>
<dbReference type="SUPFAM" id="SSF51735">
    <property type="entry name" value="NAD(P)-binding Rossmann-fold domains"/>
    <property type="match status" value="1"/>
</dbReference>
<name>A0AAW8DHV0_9MICC</name>
<evidence type="ECO:0000259" key="5">
    <source>
        <dbReference type="Pfam" id="PF21077"/>
    </source>
</evidence>
<dbReference type="InterPro" id="IPR049062">
    <property type="entry name" value="NAD_Glu_DH_ACT2"/>
</dbReference>
<evidence type="ECO:0000259" key="2">
    <source>
        <dbReference type="Pfam" id="PF21074"/>
    </source>
</evidence>
<dbReference type="PANTHER" id="PTHR43403:SF1">
    <property type="entry name" value="NAD-SPECIFIC GLUTAMATE DEHYDROGENASE"/>
    <property type="match status" value="1"/>
</dbReference>
<gene>
    <name evidence="6" type="ORF">J2S90_001284</name>
    <name evidence="7" type="ORF">J2S93_000416</name>
</gene>
<dbReference type="PIRSF" id="PIRSF036761">
    <property type="entry name" value="GDH_Mll4104"/>
    <property type="match status" value="1"/>
</dbReference>
<feature type="domain" description="NAD-glutamate dehydrogenase catalytic" evidence="1">
    <location>
        <begin position="723"/>
        <end position="1216"/>
    </location>
</feature>
<dbReference type="InterPro" id="IPR007780">
    <property type="entry name" value="NAD_Glu_DH_bac"/>
</dbReference>
<dbReference type="GO" id="GO:0004352">
    <property type="term" value="F:glutamate dehydrogenase (NAD+) activity"/>
    <property type="evidence" value="ECO:0007669"/>
    <property type="project" value="UniProtKB-EC"/>
</dbReference>
<feature type="domain" description="NAD-specific glutamate dehydrogenase C-terminal" evidence="2">
    <location>
        <begin position="1263"/>
        <end position="1604"/>
    </location>
</feature>
<evidence type="ECO:0000313" key="7">
    <source>
        <dbReference type="EMBL" id="MDQ0179009.1"/>
    </source>
</evidence>
<organism evidence="6 9">
    <name type="scientific">Arthrobacter bambusae</name>
    <dbReference type="NCBI Taxonomy" id="1338426"/>
    <lineage>
        <taxon>Bacteria</taxon>
        <taxon>Bacillati</taxon>
        <taxon>Actinomycetota</taxon>
        <taxon>Actinomycetes</taxon>
        <taxon>Micrococcales</taxon>
        <taxon>Micrococcaceae</taxon>
        <taxon>Arthrobacter</taxon>
    </lineage>
</organism>
<sequence length="1609" mass="176479">MTRESVPAEQTKAASSLEPSEAFLAEYFAQVPPEDLRSYSPETLRARAGHHLKLASSRAPGQAAVGILTELDASIVAVVTDDIPYLVHSVTAELTRDDTSINLLVHPSFRVLRDPVSHELLEVRLGTSMEGETPPEAGETEVWIAAEIGRLPDAAAVRRLTDNLQRVLDDVRVAIRDGSAIRGKLAEAVASVDGFPRDVAPPPKQLRELLLWLDDGNFLFLGYTEGKLTTAGGQDLLVERQGAALGLLRRPEGDAAGGVGPGVPGIHGSQALALSTSEVRSTVLRHSYLDEVRVKMFDRAGRTTGERRFLGLFTAGAAHQSVRRIPVLREKVQAVSERLGFTPRSQQARELMAVLETFPRDELFHIEADDLARLAGEILRAEVLQRIRVFLRPDSFGRFVSALVFFPRRRYSTAVRLLMEDELKRAFGADSVDFEVRLTESPMARVFFRIHVGAAPDAPASSTTVVDPSQLERRLIAATRSWSDGLDDAVRDSFPAAEAARLAGLWSDAFPPAYRAVYEAEAAVGDIVNFETFDLDGAGGRPYGDPLLTVYIRTGAPSTLVEDARIRLYLTRPRSLTQILPFLHNLGLEVLDQRPFELRRGSGQDVFLYDLGVKFPGGVDPEETSGLLADAFTAAMRGDIESDRIDALVIRERLAWRQAAILRSYAKYLQQLGTTNSYGFIADTLIGNVRATRALLALFQAKFDPTLNGPDRMRNTAGAKKELLAAIDDIPVLDADRLLRTFMNLVEATTRTNYFQGKAHLSFKLDPAAIAGAPFPRPKYEIWVYSPRVEGVHLRFGTLARGGLRWSDRSEDFRTEVLGLVKAQNVKNSVIVPTGAKGGFYPKRLPDPAMDREAWLAEGLECYKIFIKGMLDLTDNLLTTAEGETVVPPGSVVRHDGDDYYLVVAADKGTASFSDTANSVARDYGFWLGDAFASGGSVGYDHKQMGITARGAWESAKHHFSELGMDSQGEDFTVAGIGDMSGDVFGNAMLLSPHIRLVAAFDHRDIFLDPSPDAATSFEERKRLFGLPRSSWADYDPSLISKGGGVHSRRAKAIGITEQVRTALGLDPGTASLPPHALMQAILRAPMDLLYNGGIGTYVKASTEGQTQVGDKANDAIRVNGNELRARIVAEGGNLGVTQRGRIEAALAGVLLNTDAIDNSAGVDCSDHEVNIKIFVDRMIAAGKMGPEERAGFLHSLTDEVSRLVLANNMDQNVLLFNDRHLALELGPGFERIMDWLENAADLDRGLEALPSTEQLQDRLRAGTGLTSPELSVLAAYAKIELARELTASDLADDPWFKRVLRGYFPRQFSERFDAELDSHPLRRQIICTVVANDMINLGGITFAFRAIEETTATAAAVARAFVVVREGYELQRFVDRIASLPPGFPSEHAAAVALPLRRLLDRATRWYVTHDHRDQPVAEALRRIGPTVDLLRTRTTEFLRGSDLDRAEQRLAHWNDVGMPGDLGRRASDLLESFSLLDISLVAEQVDEPLTTIADMYHTVIHWIGVGTLLLRITDLPRQSRWEALARAALRDDAYSAVVDITISVMRTTRASGASGASAVDRIVEWESGRQEQLGRIKDTFVEVTKPGQVDLASISVALKLLRTLAKR</sequence>
<dbReference type="Pfam" id="PF21077">
    <property type="entry name" value="GDH_ACT3"/>
    <property type="match status" value="1"/>
</dbReference>
<dbReference type="EC" id="1.4.1.2" evidence="6"/>
<evidence type="ECO:0000313" key="6">
    <source>
        <dbReference type="EMBL" id="MDP9904338.1"/>
    </source>
</evidence>
<dbReference type="Pfam" id="PF21073">
    <property type="entry name" value="GDH_HM1"/>
    <property type="match status" value="1"/>
</dbReference>
<dbReference type="InterPro" id="IPR048381">
    <property type="entry name" value="GDH_C"/>
</dbReference>
<protein>
    <submittedName>
        <fullName evidence="6">Glutamate dehydrogenase</fullName>
        <ecNumber evidence="6">1.4.1.2</ecNumber>
    </submittedName>
</protein>
<dbReference type="GO" id="GO:0004069">
    <property type="term" value="F:L-aspartate:2-oxoglutarate aminotransferase activity"/>
    <property type="evidence" value="ECO:0007669"/>
    <property type="project" value="InterPro"/>
</dbReference>
<evidence type="ECO:0000259" key="4">
    <source>
        <dbReference type="Pfam" id="PF21076"/>
    </source>
</evidence>
<dbReference type="InterPro" id="IPR036291">
    <property type="entry name" value="NAD(P)-bd_dom_sf"/>
</dbReference>
<dbReference type="Proteomes" id="UP001230951">
    <property type="component" value="Unassembled WGS sequence"/>
</dbReference>
<dbReference type="Pfam" id="PF05088">
    <property type="entry name" value="Bac_GDH_CD"/>
    <property type="match status" value="1"/>
</dbReference>
<dbReference type="Proteomes" id="UP001242995">
    <property type="component" value="Unassembled WGS sequence"/>
</dbReference>
<evidence type="ECO:0000259" key="3">
    <source>
        <dbReference type="Pfam" id="PF21075"/>
    </source>
</evidence>
<feature type="domain" description="NAD-glutamate dehydrogenase ACT3" evidence="5">
    <location>
        <begin position="563"/>
        <end position="619"/>
    </location>
</feature>
<dbReference type="PANTHER" id="PTHR43403">
    <property type="entry name" value="NAD-SPECIFIC GLUTAMATE DEHYDROGENASE"/>
    <property type="match status" value="1"/>
</dbReference>
<dbReference type="Pfam" id="PF21075">
    <property type="entry name" value="GDH_ACT1"/>
    <property type="match status" value="1"/>
</dbReference>
<dbReference type="InterPro" id="IPR049056">
    <property type="entry name" value="NAD_Glu_DH_HM3"/>
</dbReference>
<dbReference type="Pfam" id="PF21076">
    <property type="entry name" value="GDH_ACT2"/>
    <property type="match status" value="1"/>
</dbReference>
<dbReference type="EMBL" id="JAUSRG010000002">
    <property type="protein sequence ID" value="MDP9904338.1"/>
    <property type="molecule type" value="Genomic_DNA"/>
</dbReference>
<dbReference type="Pfam" id="PF21074">
    <property type="entry name" value="GDH_C"/>
    <property type="match status" value="1"/>
</dbReference>
<keyword evidence="6" id="KW-0560">Oxidoreductase</keyword>
<keyword evidence="8" id="KW-1185">Reference proteome</keyword>
<feature type="domain" description="NAD-glutamate dehydrogenase N-terminal ACT1" evidence="3">
    <location>
        <begin position="23"/>
        <end position="164"/>
    </location>
</feature>
<reference evidence="6 8" key="1">
    <citation type="submission" date="2023-07" db="EMBL/GenBank/DDBJ databases">
        <title>Sorghum-associated microbial communities from plants grown in Nebraska, USA.</title>
        <authorList>
            <person name="Schachtman D."/>
        </authorList>
    </citation>
    <scope>NUCLEOTIDE SEQUENCE</scope>
    <source>
        <strain evidence="6">DS1006</strain>
        <strain evidence="7 8">DS1016</strain>
    </source>
</reference>
<evidence type="ECO:0000313" key="9">
    <source>
        <dbReference type="Proteomes" id="UP001242995"/>
    </source>
</evidence>
<dbReference type="GO" id="GO:0006538">
    <property type="term" value="P:L-glutamate catabolic process"/>
    <property type="evidence" value="ECO:0007669"/>
    <property type="project" value="InterPro"/>
</dbReference>
<dbReference type="Pfam" id="PF21079">
    <property type="entry name" value="GDH_HM2"/>
    <property type="match status" value="1"/>
</dbReference>
<evidence type="ECO:0000313" key="8">
    <source>
        <dbReference type="Proteomes" id="UP001230951"/>
    </source>
</evidence>
<evidence type="ECO:0000259" key="1">
    <source>
        <dbReference type="Pfam" id="PF05088"/>
    </source>
</evidence>